<proteinExistence type="predicted"/>
<protein>
    <submittedName>
        <fullName evidence="2">Uncharacterized protein</fullName>
    </submittedName>
</protein>
<evidence type="ECO:0000313" key="2">
    <source>
        <dbReference type="EMBL" id="VFU51027.1"/>
    </source>
</evidence>
<accession>A0A6N2MDU5</accession>
<sequence length="78" mass="8541">MRGSETRGSPPTGHPAETLTNGSSPPREKKRRFKRLQACRKYSKTFCVGCGLIQILVCADSFKYVAVCLVPVKLAGEL</sequence>
<gene>
    <name evidence="2" type="ORF">SVIM_LOCUS342349</name>
</gene>
<evidence type="ECO:0000256" key="1">
    <source>
        <dbReference type="SAM" id="MobiDB-lite"/>
    </source>
</evidence>
<feature type="region of interest" description="Disordered" evidence="1">
    <location>
        <begin position="1"/>
        <end position="30"/>
    </location>
</feature>
<reference evidence="2" key="1">
    <citation type="submission" date="2019-03" db="EMBL/GenBank/DDBJ databases">
        <authorList>
            <person name="Mank J."/>
            <person name="Almeida P."/>
        </authorList>
    </citation>
    <scope>NUCLEOTIDE SEQUENCE</scope>
    <source>
        <strain evidence="2">78183</strain>
    </source>
</reference>
<name>A0A6N2MDU5_SALVM</name>
<dbReference type="AlphaFoldDB" id="A0A6N2MDU5"/>
<organism evidence="2">
    <name type="scientific">Salix viminalis</name>
    <name type="common">Common osier</name>
    <name type="synonym">Basket willow</name>
    <dbReference type="NCBI Taxonomy" id="40686"/>
    <lineage>
        <taxon>Eukaryota</taxon>
        <taxon>Viridiplantae</taxon>
        <taxon>Streptophyta</taxon>
        <taxon>Embryophyta</taxon>
        <taxon>Tracheophyta</taxon>
        <taxon>Spermatophyta</taxon>
        <taxon>Magnoliopsida</taxon>
        <taxon>eudicotyledons</taxon>
        <taxon>Gunneridae</taxon>
        <taxon>Pentapetalae</taxon>
        <taxon>rosids</taxon>
        <taxon>fabids</taxon>
        <taxon>Malpighiales</taxon>
        <taxon>Salicaceae</taxon>
        <taxon>Saliceae</taxon>
        <taxon>Salix</taxon>
    </lineage>
</organism>
<dbReference type="EMBL" id="CAADRP010001743">
    <property type="protein sequence ID" value="VFU51027.1"/>
    <property type="molecule type" value="Genomic_DNA"/>
</dbReference>